<gene>
    <name evidence="3" type="ordered locus">Ping_0898</name>
</gene>
<name>A1STC5_PSYIN</name>
<feature type="transmembrane region" description="Helical" evidence="1">
    <location>
        <begin position="132"/>
        <end position="155"/>
    </location>
</feature>
<dbReference type="PANTHER" id="PTHR40547:SF1">
    <property type="entry name" value="SLL0298 PROTEIN"/>
    <property type="match status" value="1"/>
</dbReference>
<dbReference type="RefSeq" id="WP_011769303.1">
    <property type="nucleotide sequence ID" value="NC_008709.1"/>
</dbReference>
<evidence type="ECO:0000313" key="4">
    <source>
        <dbReference type="Proteomes" id="UP000000639"/>
    </source>
</evidence>
<dbReference type="PANTHER" id="PTHR40547">
    <property type="entry name" value="SLL0298 PROTEIN"/>
    <property type="match status" value="1"/>
</dbReference>
<dbReference type="OrthoDB" id="9786029at2"/>
<feature type="transmembrane region" description="Helical" evidence="1">
    <location>
        <begin position="41"/>
        <end position="57"/>
    </location>
</feature>
<keyword evidence="4" id="KW-1185">Reference proteome</keyword>
<keyword evidence="1" id="KW-1133">Transmembrane helix</keyword>
<protein>
    <recommendedName>
        <fullName evidence="2">DUF2062 domain-containing protein</fullName>
    </recommendedName>
</protein>
<dbReference type="AlphaFoldDB" id="A1STC5"/>
<sequence length="169" mass="19436">MPKKFLKRFTPKPETLKAHPHLRHFGEMLHNPNLWHLNRRSAAGAVAVGLFCAWIPIPFQMFLAAAIAIIFTVNLPLSVALVWLSNPLTMGPLFYGAYRLGAYIMHLPVQHFNFELSYSWLCATFETIAPPLFLGALLLGSISAFLGYFLFRAFWRFTVTKKWQRRNKK</sequence>
<dbReference type="KEGG" id="pin:Ping_0898"/>
<accession>A1STC5</accession>
<dbReference type="Proteomes" id="UP000000639">
    <property type="component" value="Chromosome"/>
</dbReference>
<keyword evidence="1" id="KW-0472">Membrane</keyword>
<feature type="domain" description="DUF2062" evidence="2">
    <location>
        <begin position="22"/>
        <end position="164"/>
    </location>
</feature>
<dbReference type="STRING" id="357804.Ping_0898"/>
<reference evidence="3 4" key="1">
    <citation type="submission" date="2007-01" db="EMBL/GenBank/DDBJ databases">
        <title>Complete sequence of Psychromonas ingrahamii 37.</title>
        <authorList>
            <consortium name="US DOE Joint Genome Institute"/>
            <person name="Copeland A."/>
            <person name="Lucas S."/>
            <person name="Lapidus A."/>
            <person name="Barry K."/>
            <person name="Detter J.C."/>
            <person name="Glavina del Rio T."/>
            <person name="Hammon N."/>
            <person name="Israni S."/>
            <person name="Dalin E."/>
            <person name="Tice H."/>
            <person name="Pitluck S."/>
            <person name="Thompson L.S."/>
            <person name="Brettin T."/>
            <person name="Bruce D."/>
            <person name="Han C."/>
            <person name="Tapia R."/>
            <person name="Schmutz J."/>
            <person name="Larimer F."/>
            <person name="Land M."/>
            <person name="Hauser L."/>
            <person name="Kyrpides N."/>
            <person name="Ivanova N."/>
            <person name="Staley J."/>
            <person name="Richardson P."/>
        </authorList>
    </citation>
    <scope>NUCLEOTIDE SEQUENCE [LARGE SCALE GENOMIC DNA]</scope>
    <source>
        <strain evidence="3 4">37</strain>
    </source>
</reference>
<dbReference type="HOGENOM" id="CLU_102912_3_0_6"/>
<dbReference type="InterPro" id="IPR018639">
    <property type="entry name" value="DUF2062"/>
</dbReference>
<organism evidence="3 4">
    <name type="scientific">Psychromonas ingrahamii (strain DSM 17664 / CCUG 51855 / 37)</name>
    <dbReference type="NCBI Taxonomy" id="357804"/>
    <lineage>
        <taxon>Bacteria</taxon>
        <taxon>Pseudomonadati</taxon>
        <taxon>Pseudomonadota</taxon>
        <taxon>Gammaproteobacteria</taxon>
        <taxon>Alteromonadales</taxon>
        <taxon>Psychromonadaceae</taxon>
        <taxon>Psychromonas</taxon>
    </lineage>
</organism>
<evidence type="ECO:0000313" key="3">
    <source>
        <dbReference type="EMBL" id="ABM02740.1"/>
    </source>
</evidence>
<keyword evidence="1" id="KW-0812">Transmembrane</keyword>
<evidence type="ECO:0000256" key="1">
    <source>
        <dbReference type="SAM" id="Phobius"/>
    </source>
</evidence>
<dbReference type="EMBL" id="CP000510">
    <property type="protein sequence ID" value="ABM02740.1"/>
    <property type="molecule type" value="Genomic_DNA"/>
</dbReference>
<feature type="transmembrane region" description="Helical" evidence="1">
    <location>
        <begin position="93"/>
        <end position="112"/>
    </location>
</feature>
<feature type="transmembrane region" description="Helical" evidence="1">
    <location>
        <begin position="63"/>
        <end position="84"/>
    </location>
</feature>
<dbReference type="Pfam" id="PF09835">
    <property type="entry name" value="DUF2062"/>
    <property type="match status" value="1"/>
</dbReference>
<proteinExistence type="predicted"/>
<dbReference type="eggNOG" id="COG3216">
    <property type="taxonomic scope" value="Bacteria"/>
</dbReference>
<evidence type="ECO:0000259" key="2">
    <source>
        <dbReference type="Pfam" id="PF09835"/>
    </source>
</evidence>